<evidence type="ECO:0008006" key="5">
    <source>
        <dbReference type="Google" id="ProtNLM"/>
    </source>
</evidence>
<evidence type="ECO:0000313" key="3">
    <source>
        <dbReference type="EMBL" id="BCK57393.1"/>
    </source>
</evidence>
<dbReference type="KEGG" id="nwl:NWFMUON74_51650"/>
<keyword evidence="2" id="KW-0812">Transmembrane</keyword>
<name>A0A7G1KT52_9NOCA</name>
<feature type="region of interest" description="Disordered" evidence="1">
    <location>
        <begin position="219"/>
        <end position="280"/>
    </location>
</feature>
<keyword evidence="2" id="KW-1133">Transmembrane helix</keyword>
<feature type="region of interest" description="Disordered" evidence="1">
    <location>
        <begin position="62"/>
        <end position="84"/>
    </location>
</feature>
<keyword evidence="2" id="KW-0472">Membrane</keyword>
<dbReference type="EMBL" id="AP023396">
    <property type="protein sequence ID" value="BCK57393.1"/>
    <property type="molecule type" value="Genomic_DNA"/>
</dbReference>
<reference evidence="3 4" key="1">
    <citation type="submission" date="2020-08" db="EMBL/GenBank/DDBJ databases">
        <title>Genome Sequencing of Nocardia wallacei strain FMUON74 and assembly.</title>
        <authorList>
            <person name="Toyokawa M."/>
            <person name="Uesaka K."/>
        </authorList>
    </citation>
    <scope>NUCLEOTIDE SEQUENCE [LARGE SCALE GENOMIC DNA]</scope>
    <source>
        <strain evidence="3 4">FMUON74</strain>
    </source>
</reference>
<feature type="compositionally biased region" description="Polar residues" evidence="1">
    <location>
        <begin position="260"/>
        <end position="271"/>
    </location>
</feature>
<sequence length="339" mass="35317">MTISNGQHPAAAQGAADEPVSLATAPVASVEANPQRLTDETTIAAAPVTKTADGMAADAMHGDTAVAPSPHRRKSRRASDTGDAPRGGRFVAWAGFVFGSVFSIVMNWLHTWLPADHMPPGWAPGVAPQVGSAVWPVCLLLSVEVLSRVRWRPGLAWLLARYAGVGTVAAGSAVISYGHVHDVLDSWGYGQVGAGVGPLVLDGLMVACGFALLSESGEHHPATTTVNDAPPQHRESMPTLAVDTSCDSGGPGFDSAPLPQRSSRQDTTAIDNGSDADRDNRIREMYRRVSSTREVGKAFGLHHSTVARIVAEGATAPDSSDAGRSLHVVTATANKETTA</sequence>
<dbReference type="AlphaFoldDB" id="A0A7G1KT52"/>
<evidence type="ECO:0000256" key="1">
    <source>
        <dbReference type="SAM" id="MobiDB-lite"/>
    </source>
</evidence>
<dbReference type="GeneID" id="80349603"/>
<gene>
    <name evidence="3" type="ORF">NWFMUON74_51650</name>
</gene>
<dbReference type="Proteomes" id="UP000516173">
    <property type="component" value="Chromosome"/>
</dbReference>
<feature type="transmembrane region" description="Helical" evidence="2">
    <location>
        <begin position="129"/>
        <end position="147"/>
    </location>
</feature>
<evidence type="ECO:0000313" key="4">
    <source>
        <dbReference type="Proteomes" id="UP000516173"/>
    </source>
</evidence>
<feature type="transmembrane region" description="Helical" evidence="2">
    <location>
        <begin position="90"/>
        <end position="109"/>
    </location>
</feature>
<feature type="region of interest" description="Disordered" evidence="1">
    <location>
        <begin position="315"/>
        <end position="339"/>
    </location>
</feature>
<organism evidence="3 4">
    <name type="scientific">Nocardia wallacei</name>
    <dbReference type="NCBI Taxonomy" id="480035"/>
    <lineage>
        <taxon>Bacteria</taxon>
        <taxon>Bacillati</taxon>
        <taxon>Actinomycetota</taxon>
        <taxon>Actinomycetes</taxon>
        <taxon>Mycobacteriales</taxon>
        <taxon>Nocardiaceae</taxon>
        <taxon>Nocardia</taxon>
    </lineage>
</organism>
<protein>
    <recommendedName>
        <fullName evidence="5">DUF2637 domain-containing protein</fullName>
    </recommendedName>
</protein>
<feature type="transmembrane region" description="Helical" evidence="2">
    <location>
        <begin position="159"/>
        <end position="180"/>
    </location>
</feature>
<proteinExistence type="predicted"/>
<keyword evidence="4" id="KW-1185">Reference proteome</keyword>
<feature type="transmembrane region" description="Helical" evidence="2">
    <location>
        <begin position="192"/>
        <end position="213"/>
    </location>
</feature>
<evidence type="ECO:0000256" key="2">
    <source>
        <dbReference type="SAM" id="Phobius"/>
    </source>
</evidence>
<accession>A0A7G1KT52</accession>
<feature type="region of interest" description="Disordered" evidence="1">
    <location>
        <begin position="1"/>
        <end position="46"/>
    </location>
</feature>
<dbReference type="RefSeq" id="WP_187684302.1">
    <property type="nucleotide sequence ID" value="NZ_AP023396.1"/>
</dbReference>